<keyword evidence="2" id="KW-1185">Reference proteome</keyword>
<sequence length="178" mass="17739">MYPKLLDPIMQLPIGLQNPDRLDIYSGVVKSGTDSSNRYLCSCMGAIGVTGATGAVGAVIVVDVTSFVEGALASFGVGEALEADDDSAAGALEDTLGTDLGATVGDVVMTSVCVGTISVEDAFGAEVELVDAFGAWVPGTVVVFEGATGEAGVDGTPCNGFADSGTVTGTVTGTGWFI</sequence>
<gene>
    <name evidence="1" type="ORF">OB236_19275</name>
</gene>
<proteinExistence type="predicted"/>
<dbReference type="EMBL" id="JAOQIO010000077">
    <property type="protein sequence ID" value="MCU6794252.1"/>
    <property type="molecule type" value="Genomic_DNA"/>
</dbReference>
<organism evidence="1 2">
    <name type="scientific">Paenibacillus baimaensis</name>
    <dbReference type="NCBI Taxonomy" id="2982185"/>
    <lineage>
        <taxon>Bacteria</taxon>
        <taxon>Bacillati</taxon>
        <taxon>Bacillota</taxon>
        <taxon>Bacilli</taxon>
        <taxon>Bacillales</taxon>
        <taxon>Paenibacillaceae</taxon>
        <taxon>Paenibacillus</taxon>
    </lineage>
</organism>
<accession>A0ABT2UHY3</accession>
<evidence type="ECO:0000313" key="1">
    <source>
        <dbReference type="EMBL" id="MCU6794252.1"/>
    </source>
</evidence>
<reference evidence="1 2" key="1">
    <citation type="submission" date="2022-09" db="EMBL/GenBank/DDBJ databases">
        <authorList>
            <person name="Han X.L."/>
            <person name="Wang Q."/>
            <person name="Lu T."/>
        </authorList>
    </citation>
    <scope>NUCLEOTIDE SEQUENCE [LARGE SCALE GENOMIC DNA]</scope>
    <source>
        <strain evidence="1 2">WQ 127069</strain>
    </source>
</reference>
<name>A0ABT2UHY3_9BACL</name>
<protein>
    <submittedName>
        <fullName evidence="1">Uncharacterized protein</fullName>
    </submittedName>
</protein>
<evidence type="ECO:0000313" key="2">
    <source>
        <dbReference type="Proteomes" id="UP001652445"/>
    </source>
</evidence>
<dbReference type="RefSeq" id="WP_262685426.1">
    <property type="nucleotide sequence ID" value="NZ_JAOQIO010000077.1"/>
</dbReference>
<comment type="caution">
    <text evidence="1">The sequence shown here is derived from an EMBL/GenBank/DDBJ whole genome shotgun (WGS) entry which is preliminary data.</text>
</comment>
<dbReference type="Proteomes" id="UP001652445">
    <property type="component" value="Unassembled WGS sequence"/>
</dbReference>